<dbReference type="Gene3D" id="2.40.40.10">
    <property type="entry name" value="RlpA-like domain"/>
    <property type="match status" value="1"/>
</dbReference>
<evidence type="ECO:0000256" key="1">
    <source>
        <dbReference type="SAM" id="MobiDB-lite"/>
    </source>
</evidence>
<feature type="region of interest" description="Disordered" evidence="1">
    <location>
        <begin position="170"/>
        <end position="193"/>
    </location>
</feature>
<evidence type="ECO:0000259" key="2">
    <source>
        <dbReference type="PROSITE" id="PS51724"/>
    </source>
</evidence>
<dbReference type="AlphaFoldDB" id="A0A1E3LSJ1"/>
<evidence type="ECO:0000313" key="4">
    <source>
        <dbReference type="Proteomes" id="UP000094487"/>
    </source>
</evidence>
<reference evidence="3 4" key="1">
    <citation type="submission" date="2016-08" db="EMBL/GenBank/DDBJ databases">
        <title>Draft genome of the agarase producing Sphingomonas sp. MCT13.</title>
        <authorList>
            <person name="D'Andrea M.M."/>
            <person name="Rossolini G.M."/>
            <person name="Thaller M.C."/>
        </authorList>
    </citation>
    <scope>NUCLEOTIDE SEQUENCE [LARGE SCALE GENOMIC DNA]</scope>
    <source>
        <strain evidence="3 4">MCT13</strain>
    </source>
</reference>
<organism evidence="3 4">
    <name type="scientific">Sphingomonas turrisvirgatae</name>
    <dbReference type="NCBI Taxonomy" id="1888892"/>
    <lineage>
        <taxon>Bacteria</taxon>
        <taxon>Pseudomonadati</taxon>
        <taxon>Pseudomonadota</taxon>
        <taxon>Alphaproteobacteria</taxon>
        <taxon>Sphingomonadales</taxon>
        <taxon>Sphingomonadaceae</taxon>
        <taxon>Sphingomonas</taxon>
    </lineage>
</organism>
<keyword evidence="4" id="KW-1185">Reference proteome</keyword>
<dbReference type="SUPFAM" id="SSF110997">
    <property type="entry name" value="Sporulation related repeat"/>
    <property type="match status" value="1"/>
</dbReference>
<dbReference type="InterPro" id="IPR036680">
    <property type="entry name" value="SPOR-like_sf"/>
</dbReference>
<dbReference type="Pfam" id="PF05036">
    <property type="entry name" value="SPOR"/>
    <property type="match status" value="1"/>
</dbReference>
<dbReference type="InterPro" id="IPR036908">
    <property type="entry name" value="RlpA-like_sf"/>
</dbReference>
<dbReference type="PANTHER" id="PTHR34183:SF8">
    <property type="entry name" value="ENDOLYTIC PEPTIDOGLYCAN TRANSGLYCOSYLASE RLPA-RELATED"/>
    <property type="match status" value="1"/>
</dbReference>
<accession>A0A1E3LSJ1</accession>
<comment type="caution">
    <text evidence="3">The sequence shown here is derived from an EMBL/GenBank/DDBJ whole genome shotgun (WGS) entry which is preliminary data.</text>
</comment>
<feature type="domain" description="SPOR" evidence="2">
    <location>
        <begin position="204"/>
        <end position="280"/>
    </location>
</feature>
<sequence length="281" mass="28046">MALAGQGLAQTPHHAGPATGASYAQPDAIARATGGAQQAGGPPPSSGPQGSSQLRPGEERFDRVGYAGYAGPGEGVFAVSADLPAGRHAEVTALNSGRTIVVAVRGPGPGLLDLSADAARQLGVTGNPAVRVRRVTVAPSDSALLAAGQPLPPRADAPPALLAGLRKQLGARSPDPVTTASVTARPPMRPAPPVRAQAAAPVTKPAATPAPATTGLFVQVAALSSAQRAQLLAGQIGGVVRPAGEVYRVQVGPYPDSAAAQRARADLAQRGYADARIVSVR</sequence>
<dbReference type="PANTHER" id="PTHR34183">
    <property type="entry name" value="ENDOLYTIC PEPTIDOGLYCAN TRANSGLYCOSYLASE RLPA"/>
    <property type="match status" value="1"/>
</dbReference>
<dbReference type="PROSITE" id="PS51724">
    <property type="entry name" value="SPOR"/>
    <property type="match status" value="1"/>
</dbReference>
<gene>
    <name evidence="3" type="ORF">BFL28_07030</name>
</gene>
<proteinExistence type="predicted"/>
<dbReference type="GO" id="GO:0042834">
    <property type="term" value="F:peptidoglycan binding"/>
    <property type="evidence" value="ECO:0007669"/>
    <property type="project" value="InterPro"/>
</dbReference>
<protein>
    <recommendedName>
        <fullName evidence="2">SPOR domain-containing protein</fullName>
    </recommendedName>
</protein>
<dbReference type="STRING" id="1888892.BFL28_07030"/>
<dbReference type="InterPro" id="IPR007730">
    <property type="entry name" value="SPOR-like_dom"/>
</dbReference>
<evidence type="ECO:0000313" key="3">
    <source>
        <dbReference type="EMBL" id="ODP36155.1"/>
    </source>
</evidence>
<dbReference type="Proteomes" id="UP000094487">
    <property type="component" value="Unassembled WGS sequence"/>
</dbReference>
<dbReference type="EMBL" id="MDDS01000081">
    <property type="protein sequence ID" value="ODP36155.1"/>
    <property type="molecule type" value="Genomic_DNA"/>
</dbReference>
<feature type="region of interest" description="Disordered" evidence="1">
    <location>
        <begin position="1"/>
        <end position="57"/>
    </location>
</feature>
<name>A0A1E3LSJ1_9SPHN</name>
<dbReference type="Gene3D" id="3.30.70.1070">
    <property type="entry name" value="Sporulation related repeat"/>
    <property type="match status" value="1"/>
</dbReference>